<keyword evidence="8" id="KW-1185">Reference proteome</keyword>
<dbReference type="PANTHER" id="PTHR33395">
    <property type="entry name" value="TRANSCRIPTASE, PUTATIVE-RELATED-RELATED"/>
    <property type="match status" value="1"/>
</dbReference>
<evidence type="ECO:0000256" key="2">
    <source>
        <dbReference type="ARBA" id="ARBA00007647"/>
    </source>
</evidence>
<dbReference type="Pfam" id="PF01697">
    <property type="entry name" value="Glyco_transf_92"/>
    <property type="match status" value="1"/>
</dbReference>
<dbReference type="OrthoDB" id="6157809at2759"/>
<protein>
    <recommendedName>
        <fullName evidence="6">Glycosyltransferase family 92 protein</fullName>
        <ecNumber evidence="6">2.4.1.-</ecNumber>
    </recommendedName>
</protein>
<evidence type="ECO:0000313" key="7">
    <source>
        <dbReference type="EMBL" id="VDH94493.1"/>
    </source>
</evidence>
<dbReference type="EC" id="2.4.1.-" evidence="6"/>
<reference evidence="7" key="1">
    <citation type="submission" date="2018-11" db="EMBL/GenBank/DDBJ databases">
        <authorList>
            <person name="Alioto T."/>
            <person name="Alioto T."/>
        </authorList>
    </citation>
    <scope>NUCLEOTIDE SEQUENCE</scope>
</reference>
<dbReference type="InterPro" id="IPR008166">
    <property type="entry name" value="Glyco_transf_92"/>
</dbReference>
<name>A0A8B6BT08_MYTGA</name>
<evidence type="ECO:0000256" key="1">
    <source>
        <dbReference type="ARBA" id="ARBA00004370"/>
    </source>
</evidence>
<evidence type="ECO:0000313" key="8">
    <source>
        <dbReference type="Proteomes" id="UP000596742"/>
    </source>
</evidence>
<keyword evidence="4 6" id="KW-0808">Transferase</keyword>
<dbReference type="EMBL" id="UYJE01000598">
    <property type="protein sequence ID" value="VDH94493.1"/>
    <property type="molecule type" value="Genomic_DNA"/>
</dbReference>
<dbReference type="Proteomes" id="UP000596742">
    <property type="component" value="Unassembled WGS sequence"/>
</dbReference>
<dbReference type="GO" id="GO:0016757">
    <property type="term" value="F:glycosyltransferase activity"/>
    <property type="evidence" value="ECO:0007669"/>
    <property type="project" value="UniProtKB-UniRule"/>
</dbReference>
<evidence type="ECO:0000256" key="6">
    <source>
        <dbReference type="RuleBase" id="RU366017"/>
    </source>
</evidence>
<evidence type="ECO:0000256" key="3">
    <source>
        <dbReference type="ARBA" id="ARBA00022676"/>
    </source>
</evidence>
<keyword evidence="3 6" id="KW-0328">Glycosyltransferase</keyword>
<sequence>MQYENQTVYNNQDIVNTLNVHFSSVAEKLIGNNTSDMDFSMLQNFTSEKLKKTENFHLKLISIGEVCSQLKHLNINKSAGLDGIGPKFLKLSAEIISPSLTFLINKSITSNRFPQKLKLARVTAIHKGGPRDIPSNYRPISILNTISKIFERHVCTQLYEFLNNKKLLHIAQSGFRQDLFPREVGEKNYQVFNDELLILKDCLIRLWNYKYIAVHDADEFMIPYNVPVNGSWINFFDEYFKSNIASITFKTSYHITSWKPANESSHLAIGRHINGTYPIYDRRKNVFMPSRIRPESVTTHDLAPHKGYKK</sequence>
<accession>A0A8B6BT08</accession>
<dbReference type="PANTHER" id="PTHR33395:SF22">
    <property type="entry name" value="REVERSE TRANSCRIPTASE DOMAIN-CONTAINING PROTEIN"/>
    <property type="match status" value="1"/>
</dbReference>
<comment type="similarity">
    <text evidence="2 6">Belongs to the glycosyltransferase 92 family.</text>
</comment>
<dbReference type="AlphaFoldDB" id="A0A8B6BT08"/>
<keyword evidence="5" id="KW-0472">Membrane</keyword>
<evidence type="ECO:0000256" key="4">
    <source>
        <dbReference type="ARBA" id="ARBA00022679"/>
    </source>
</evidence>
<organism evidence="7 8">
    <name type="scientific">Mytilus galloprovincialis</name>
    <name type="common">Mediterranean mussel</name>
    <dbReference type="NCBI Taxonomy" id="29158"/>
    <lineage>
        <taxon>Eukaryota</taxon>
        <taxon>Metazoa</taxon>
        <taxon>Spiralia</taxon>
        <taxon>Lophotrochozoa</taxon>
        <taxon>Mollusca</taxon>
        <taxon>Bivalvia</taxon>
        <taxon>Autobranchia</taxon>
        <taxon>Pteriomorphia</taxon>
        <taxon>Mytilida</taxon>
        <taxon>Mytiloidea</taxon>
        <taxon>Mytilidae</taxon>
        <taxon>Mytilinae</taxon>
        <taxon>Mytilus</taxon>
    </lineage>
</organism>
<gene>
    <name evidence="7" type="ORF">MGAL_10B087202</name>
</gene>
<comment type="caution">
    <text evidence="7">The sequence shown here is derived from an EMBL/GenBank/DDBJ whole genome shotgun (WGS) entry which is preliminary data.</text>
</comment>
<proteinExistence type="inferred from homology"/>
<comment type="subcellular location">
    <subcellularLocation>
        <location evidence="1">Membrane</location>
    </subcellularLocation>
</comment>
<evidence type="ECO:0000256" key="5">
    <source>
        <dbReference type="ARBA" id="ARBA00023136"/>
    </source>
</evidence>
<dbReference type="GO" id="GO:0016020">
    <property type="term" value="C:membrane"/>
    <property type="evidence" value="ECO:0007669"/>
    <property type="project" value="UniProtKB-SubCell"/>
</dbReference>